<dbReference type="PANTHER" id="PTHR21022">
    <property type="entry name" value="PREPHENATE DEHYDRATASE P PROTEIN"/>
    <property type="match status" value="1"/>
</dbReference>
<comment type="pathway">
    <text evidence="5">Amino-acid biosynthesis.</text>
</comment>
<evidence type="ECO:0000313" key="8">
    <source>
        <dbReference type="Proteomes" id="UP000054007"/>
    </source>
</evidence>
<reference evidence="7 8" key="1">
    <citation type="journal article" date="2015" name="Fungal Genet. Biol.">
        <title>Evolution of novel wood decay mechanisms in Agaricales revealed by the genome sequences of Fistulina hepatica and Cylindrobasidium torrendii.</title>
        <authorList>
            <person name="Floudas D."/>
            <person name="Held B.W."/>
            <person name="Riley R."/>
            <person name="Nagy L.G."/>
            <person name="Koehler G."/>
            <person name="Ransdell A.S."/>
            <person name="Younus H."/>
            <person name="Chow J."/>
            <person name="Chiniquy J."/>
            <person name="Lipzen A."/>
            <person name="Tritt A."/>
            <person name="Sun H."/>
            <person name="Haridas S."/>
            <person name="LaButti K."/>
            <person name="Ohm R.A."/>
            <person name="Kues U."/>
            <person name="Blanchette R.A."/>
            <person name="Grigoriev I.V."/>
            <person name="Minto R.E."/>
            <person name="Hibbett D.S."/>
        </authorList>
    </citation>
    <scope>NUCLEOTIDE SEQUENCE [LARGE SCALE GENOMIC DNA]</scope>
    <source>
        <strain evidence="7 8">FP15055 ss-10</strain>
    </source>
</reference>
<evidence type="ECO:0000256" key="5">
    <source>
        <dbReference type="ARBA" id="ARBA00029440"/>
    </source>
</evidence>
<dbReference type="CDD" id="cd13532">
    <property type="entry name" value="PBP2_PDT_like"/>
    <property type="match status" value="1"/>
</dbReference>
<dbReference type="STRING" id="1314674.A0A0D7BQQ6"/>
<organism evidence="7 8">
    <name type="scientific">Cylindrobasidium torrendii FP15055 ss-10</name>
    <dbReference type="NCBI Taxonomy" id="1314674"/>
    <lineage>
        <taxon>Eukaryota</taxon>
        <taxon>Fungi</taxon>
        <taxon>Dikarya</taxon>
        <taxon>Basidiomycota</taxon>
        <taxon>Agaricomycotina</taxon>
        <taxon>Agaricomycetes</taxon>
        <taxon>Agaricomycetidae</taxon>
        <taxon>Agaricales</taxon>
        <taxon>Marasmiineae</taxon>
        <taxon>Physalacriaceae</taxon>
        <taxon>Cylindrobasidium</taxon>
    </lineage>
</organism>
<proteinExistence type="predicted"/>
<dbReference type="PANTHER" id="PTHR21022:SF19">
    <property type="entry name" value="PREPHENATE DEHYDRATASE-RELATED"/>
    <property type="match status" value="1"/>
</dbReference>
<keyword evidence="1" id="KW-0028">Amino-acid biosynthesis</keyword>
<gene>
    <name evidence="7" type="ORF">CYLTODRAFT_486102</name>
</gene>
<feature type="domain" description="Prephenate dehydratase" evidence="6">
    <location>
        <begin position="4"/>
        <end position="181"/>
    </location>
</feature>
<keyword evidence="3" id="KW-0584">Phenylalanine biosynthesis</keyword>
<keyword evidence="8" id="KW-1185">Reference proteome</keyword>
<dbReference type="Proteomes" id="UP000054007">
    <property type="component" value="Unassembled WGS sequence"/>
</dbReference>
<dbReference type="Pfam" id="PF00800">
    <property type="entry name" value="PDT"/>
    <property type="match status" value="1"/>
</dbReference>
<dbReference type="AlphaFoldDB" id="A0A0D7BQQ6"/>
<evidence type="ECO:0000256" key="3">
    <source>
        <dbReference type="ARBA" id="ARBA00023222"/>
    </source>
</evidence>
<sequence>MGSTVLYLGPTGTYTHQAAHNLFGDDVVYTQKSTIRDVFESLSPGQIGVVPKENSTFGAVVEMYDCLRDTSRPYFVRGVTALSIQHCLLVRKGTRLEDIDCIMSHEQALGQCSGYIRQHFPNATTKKTRSTAAAAQELLHSPRAAAICSKLCATLVEDTVILEEGVQDIKDNYTRFFIITTSECTAIPPIPSAEQTIALLRLTGPISKCLAALELDITSIDRRPSLTGSPFQDTYFLEVFLPDAKMARHQIDNALERVRNTGAEIDLVGLWTSV</sequence>
<keyword evidence="4" id="KW-0456">Lyase</keyword>
<keyword evidence="2" id="KW-0057">Aromatic amino acid biosynthesis</keyword>
<dbReference type="Gene3D" id="3.40.190.10">
    <property type="entry name" value="Periplasmic binding protein-like II"/>
    <property type="match status" value="2"/>
</dbReference>
<accession>A0A0D7BQQ6</accession>
<dbReference type="SUPFAM" id="SSF53850">
    <property type="entry name" value="Periplasmic binding protein-like II"/>
    <property type="match status" value="1"/>
</dbReference>
<name>A0A0D7BQQ6_9AGAR</name>
<evidence type="ECO:0000256" key="2">
    <source>
        <dbReference type="ARBA" id="ARBA00023141"/>
    </source>
</evidence>
<dbReference type="GO" id="GO:0004664">
    <property type="term" value="F:prephenate dehydratase activity"/>
    <property type="evidence" value="ECO:0007669"/>
    <property type="project" value="InterPro"/>
</dbReference>
<dbReference type="OrthoDB" id="983542at2759"/>
<dbReference type="GO" id="GO:0009094">
    <property type="term" value="P:L-phenylalanine biosynthetic process"/>
    <property type="evidence" value="ECO:0007669"/>
    <property type="project" value="UniProtKB-KW"/>
</dbReference>
<evidence type="ECO:0000256" key="4">
    <source>
        <dbReference type="ARBA" id="ARBA00023239"/>
    </source>
</evidence>
<evidence type="ECO:0000259" key="6">
    <source>
        <dbReference type="PROSITE" id="PS51171"/>
    </source>
</evidence>
<dbReference type="InterPro" id="IPR001086">
    <property type="entry name" value="Preph_deHydtase"/>
</dbReference>
<evidence type="ECO:0000256" key="1">
    <source>
        <dbReference type="ARBA" id="ARBA00022605"/>
    </source>
</evidence>
<evidence type="ECO:0000313" key="7">
    <source>
        <dbReference type="EMBL" id="KIY72868.1"/>
    </source>
</evidence>
<dbReference type="PROSITE" id="PS51171">
    <property type="entry name" value="PREPHENATE_DEHYDR_3"/>
    <property type="match status" value="1"/>
</dbReference>
<protein>
    <submittedName>
        <fullName evidence="7">PDT-domain-containing protein</fullName>
    </submittedName>
</protein>
<dbReference type="GO" id="GO:0005737">
    <property type="term" value="C:cytoplasm"/>
    <property type="evidence" value="ECO:0007669"/>
    <property type="project" value="TreeGrafter"/>
</dbReference>
<dbReference type="EMBL" id="KN880440">
    <property type="protein sequence ID" value="KIY72868.1"/>
    <property type="molecule type" value="Genomic_DNA"/>
</dbReference>